<keyword evidence="14" id="KW-1208">Phospholipid metabolism</keyword>
<comment type="caution">
    <text evidence="16">The sequence shown here is derived from an EMBL/GenBank/DDBJ whole genome shotgun (WGS) entry which is preliminary data.</text>
</comment>
<evidence type="ECO:0000313" key="17">
    <source>
        <dbReference type="Proteomes" id="UP001596170"/>
    </source>
</evidence>
<keyword evidence="4" id="KW-0444">Lipid biosynthesis</keyword>
<keyword evidence="11" id="KW-0443">Lipid metabolism</keyword>
<sequence>MKNNNFISSFKFAVEGIIHAGRGERNFRFHLFAAIIVLVAGIFSQVSLIEWMILILCISVMLSLELINSAIERVVDLASPEIHDFAKQAKDMSAAAVLVFACASAIIGILIFLPKWMEIFN</sequence>
<evidence type="ECO:0000256" key="6">
    <source>
        <dbReference type="ARBA" id="ARBA00022692"/>
    </source>
</evidence>
<feature type="transmembrane region" description="Helical" evidence="15">
    <location>
        <begin position="92"/>
        <end position="113"/>
    </location>
</feature>
<dbReference type="PROSITE" id="PS01069">
    <property type="entry name" value="DAGK_PROKAR"/>
    <property type="match status" value="1"/>
</dbReference>
<dbReference type="EMBL" id="JBHSRI010000018">
    <property type="protein sequence ID" value="MFC6039847.1"/>
    <property type="molecule type" value="Genomic_DNA"/>
</dbReference>
<evidence type="ECO:0000256" key="1">
    <source>
        <dbReference type="ARBA" id="ARBA00004651"/>
    </source>
</evidence>
<evidence type="ECO:0000256" key="3">
    <source>
        <dbReference type="ARBA" id="ARBA00022475"/>
    </source>
</evidence>
<dbReference type="Gene3D" id="1.10.287.3610">
    <property type="match status" value="1"/>
</dbReference>
<dbReference type="CDD" id="cd14265">
    <property type="entry name" value="UDPK_IM_like"/>
    <property type="match status" value="1"/>
</dbReference>
<evidence type="ECO:0000256" key="10">
    <source>
        <dbReference type="ARBA" id="ARBA00022989"/>
    </source>
</evidence>
<protein>
    <submittedName>
        <fullName evidence="16">Diacylglycerol kinase family protein</fullName>
        <ecNumber evidence="16">2.7.1.-</ecNumber>
    </submittedName>
</protein>
<gene>
    <name evidence="16" type="ORF">ACFPYN_10490</name>
</gene>
<organism evidence="16 17">
    <name type="scientific">Paenisporosarcina macmurdoensis</name>
    <dbReference type="NCBI Taxonomy" id="212659"/>
    <lineage>
        <taxon>Bacteria</taxon>
        <taxon>Bacillati</taxon>
        <taxon>Bacillota</taxon>
        <taxon>Bacilli</taxon>
        <taxon>Bacillales</taxon>
        <taxon>Caryophanaceae</taxon>
        <taxon>Paenisporosarcina</taxon>
    </lineage>
</organism>
<name>A0ABW1LAA6_9BACL</name>
<evidence type="ECO:0000256" key="12">
    <source>
        <dbReference type="ARBA" id="ARBA00023136"/>
    </source>
</evidence>
<dbReference type="InterPro" id="IPR033717">
    <property type="entry name" value="UDPK"/>
</dbReference>
<dbReference type="GO" id="GO:0016301">
    <property type="term" value="F:kinase activity"/>
    <property type="evidence" value="ECO:0007669"/>
    <property type="project" value="UniProtKB-KW"/>
</dbReference>
<dbReference type="Pfam" id="PF01219">
    <property type="entry name" value="DAGK_prokar"/>
    <property type="match status" value="1"/>
</dbReference>
<dbReference type="InterPro" id="IPR036945">
    <property type="entry name" value="DAGK_sf"/>
</dbReference>
<keyword evidence="3" id="KW-1003">Cell membrane</keyword>
<reference evidence="17" key="1">
    <citation type="journal article" date="2019" name="Int. J. Syst. Evol. Microbiol.">
        <title>The Global Catalogue of Microorganisms (GCM) 10K type strain sequencing project: providing services to taxonomists for standard genome sequencing and annotation.</title>
        <authorList>
            <consortium name="The Broad Institute Genomics Platform"/>
            <consortium name="The Broad Institute Genome Sequencing Center for Infectious Disease"/>
            <person name="Wu L."/>
            <person name="Ma J."/>
        </authorList>
    </citation>
    <scope>NUCLEOTIDE SEQUENCE [LARGE SCALE GENOMIC DNA]</scope>
    <source>
        <strain evidence="17">CCUG 54527</strain>
    </source>
</reference>
<dbReference type="Proteomes" id="UP001596170">
    <property type="component" value="Unassembled WGS sequence"/>
</dbReference>
<evidence type="ECO:0000256" key="8">
    <source>
        <dbReference type="ARBA" id="ARBA00022777"/>
    </source>
</evidence>
<evidence type="ECO:0000256" key="13">
    <source>
        <dbReference type="ARBA" id="ARBA00023209"/>
    </source>
</evidence>
<keyword evidence="13" id="KW-0594">Phospholipid biosynthesis</keyword>
<dbReference type="PANTHER" id="PTHR34299:SF1">
    <property type="entry name" value="DIACYLGLYCEROL KINASE"/>
    <property type="match status" value="1"/>
</dbReference>
<feature type="transmembrane region" description="Helical" evidence="15">
    <location>
        <begin position="27"/>
        <end position="45"/>
    </location>
</feature>
<keyword evidence="6 15" id="KW-0812">Transmembrane</keyword>
<accession>A0ABW1LAA6</accession>
<evidence type="ECO:0000256" key="14">
    <source>
        <dbReference type="ARBA" id="ARBA00023264"/>
    </source>
</evidence>
<dbReference type="EC" id="2.7.1.-" evidence="16"/>
<evidence type="ECO:0000256" key="4">
    <source>
        <dbReference type="ARBA" id="ARBA00022516"/>
    </source>
</evidence>
<keyword evidence="5 16" id="KW-0808">Transferase</keyword>
<keyword evidence="12 15" id="KW-0472">Membrane</keyword>
<evidence type="ECO:0000256" key="5">
    <source>
        <dbReference type="ARBA" id="ARBA00022679"/>
    </source>
</evidence>
<keyword evidence="17" id="KW-1185">Reference proteome</keyword>
<keyword evidence="8 16" id="KW-0418">Kinase</keyword>
<proteinExistence type="inferred from homology"/>
<evidence type="ECO:0000256" key="9">
    <source>
        <dbReference type="ARBA" id="ARBA00022840"/>
    </source>
</evidence>
<keyword evidence="9" id="KW-0067">ATP-binding</keyword>
<comment type="similarity">
    <text evidence="2">Belongs to the bacterial diacylglycerol kinase family.</text>
</comment>
<dbReference type="InterPro" id="IPR000829">
    <property type="entry name" value="DAGK"/>
</dbReference>
<evidence type="ECO:0000256" key="15">
    <source>
        <dbReference type="SAM" id="Phobius"/>
    </source>
</evidence>
<dbReference type="PANTHER" id="PTHR34299">
    <property type="entry name" value="DIACYLGLYCEROL KINASE"/>
    <property type="match status" value="1"/>
</dbReference>
<keyword evidence="7" id="KW-0547">Nucleotide-binding</keyword>
<comment type="subcellular location">
    <subcellularLocation>
        <location evidence="1">Cell membrane</location>
        <topology evidence="1">Multi-pass membrane protein</topology>
    </subcellularLocation>
</comment>
<evidence type="ECO:0000256" key="7">
    <source>
        <dbReference type="ARBA" id="ARBA00022741"/>
    </source>
</evidence>
<keyword evidence="10 15" id="KW-1133">Transmembrane helix</keyword>
<dbReference type="RefSeq" id="WP_377734028.1">
    <property type="nucleotide sequence ID" value="NZ_JBHSRI010000018.1"/>
</dbReference>
<evidence type="ECO:0000256" key="2">
    <source>
        <dbReference type="ARBA" id="ARBA00005967"/>
    </source>
</evidence>
<evidence type="ECO:0000313" key="16">
    <source>
        <dbReference type="EMBL" id="MFC6039847.1"/>
    </source>
</evidence>
<evidence type="ECO:0000256" key="11">
    <source>
        <dbReference type="ARBA" id="ARBA00023098"/>
    </source>
</evidence>